<dbReference type="InterPro" id="IPR036397">
    <property type="entry name" value="RNaseH_sf"/>
</dbReference>
<name>A0A0C2BWF9_9BILA</name>
<dbReference type="AlphaFoldDB" id="A0A0C2BWF9"/>
<dbReference type="Gene3D" id="3.30.420.10">
    <property type="entry name" value="Ribonuclease H-like superfamily/Ribonuclease H"/>
    <property type="match status" value="1"/>
</dbReference>
<reference evidence="1 2" key="1">
    <citation type="submission" date="2013-12" db="EMBL/GenBank/DDBJ databases">
        <title>Draft genome of the parsitic nematode Ancylostoma duodenale.</title>
        <authorList>
            <person name="Mitreva M."/>
        </authorList>
    </citation>
    <scope>NUCLEOTIDE SEQUENCE [LARGE SCALE GENOMIC DNA]</scope>
    <source>
        <strain evidence="1 2">Zhejiang</strain>
    </source>
</reference>
<dbReference type="GO" id="GO:0003676">
    <property type="term" value="F:nucleic acid binding"/>
    <property type="evidence" value="ECO:0007669"/>
    <property type="project" value="InterPro"/>
</dbReference>
<organism evidence="1 2">
    <name type="scientific">Ancylostoma duodenale</name>
    <dbReference type="NCBI Taxonomy" id="51022"/>
    <lineage>
        <taxon>Eukaryota</taxon>
        <taxon>Metazoa</taxon>
        <taxon>Ecdysozoa</taxon>
        <taxon>Nematoda</taxon>
        <taxon>Chromadorea</taxon>
        <taxon>Rhabditida</taxon>
        <taxon>Rhabditina</taxon>
        <taxon>Rhabditomorpha</taxon>
        <taxon>Strongyloidea</taxon>
        <taxon>Ancylostomatidae</taxon>
        <taxon>Ancylostomatinae</taxon>
        <taxon>Ancylostoma</taxon>
    </lineage>
</organism>
<dbReference type="EMBL" id="KN760769">
    <property type="protein sequence ID" value="KIH48303.1"/>
    <property type="molecule type" value="Genomic_DNA"/>
</dbReference>
<dbReference type="Proteomes" id="UP000054047">
    <property type="component" value="Unassembled WGS sequence"/>
</dbReference>
<keyword evidence="2" id="KW-1185">Reference proteome</keyword>
<gene>
    <name evidence="1" type="ORF">ANCDUO_21629</name>
</gene>
<protein>
    <submittedName>
        <fullName evidence="1">Uncharacterized protein</fullName>
    </submittedName>
</protein>
<sequence length="62" mass="7333">MWGIIVRHVHRNNKQYNTVNDLKAAILEAWDQVDDNTIQNLVKGMPRRIFQVIRKDDGPIDY</sequence>
<evidence type="ECO:0000313" key="1">
    <source>
        <dbReference type="EMBL" id="KIH48303.1"/>
    </source>
</evidence>
<evidence type="ECO:0000313" key="2">
    <source>
        <dbReference type="Proteomes" id="UP000054047"/>
    </source>
</evidence>
<dbReference type="OrthoDB" id="106945at2759"/>
<proteinExistence type="predicted"/>
<accession>A0A0C2BWF9</accession>